<dbReference type="Proteomes" id="UP001186944">
    <property type="component" value="Unassembled WGS sequence"/>
</dbReference>
<protein>
    <submittedName>
        <fullName evidence="1">Uncharacterized protein</fullName>
    </submittedName>
</protein>
<proteinExistence type="predicted"/>
<evidence type="ECO:0000313" key="2">
    <source>
        <dbReference type="Proteomes" id="UP001186944"/>
    </source>
</evidence>
<name>A0AA89C386_PINIB</name>
<keyword evidence="2" id="KW-1185">Reference proteome</keyword>
<gene>
    <name evidence="1" type="ORF">FSP39_008652</name>
</gene>
<organism evidence="1 2">
    <name type="scientific">Pinctada imbricata</name>
    <name type="common">Atlantic pearl-oyster</name>
    <name type="synonym">Pinctada martensii</name>
    <dbReference type="NCBI Taxonomy" id="66713"/>
    <lineage>
        <taxon>Eukaryota</taxon>
        <taxon>Metazoa</taxon>
        <taxon>Spiralia</taxon>
        <taxon>Lophotrochozoa</taxon>
        <taxon>Mollusca</taxon>
        <taxon>Bivalvia</taxon>
        <taxon>Autobranchia</taxon>
        <taxon>Pteriomorphia</taxon>
        <taxon>Pterioida</taxon>
        <taxon>Pterioidea</taxon>
        <taxon>Pteriidae</taxon>
        <taxon>Pinctada</taxon>
    </lineage>
</organism>
<accession>A0AA89C386</accession>
<comment type="caution">
    <text evidence="1">The sequence shown here is derived from an EMBL/GenBank/DDBJ whole genome shotgun (WGS) entry which is preliminary data.</text>
</comment>
<dbReference type="AlphaFoldDB" id="A0AA89C386"/>
<sequence>MSILNLALQNVALERKAMSDDQEFRVKSLSTMKKRRDLAKKEPNMKEAMVSSVEPVIALLTQRFGRLKYQGEDVKVHDAASEDEISTISSALDLFRDPEAEDPLTLEDIADRKNIKKFPRLEKFMEEHCRARHFSFQVKKCGLDSCFYCVMNPPRLSEETFRTLHWLPDPVAEDDGSAYKTFDDLYGTETTDKDRPSLKEHCSPTERDKKLKGIHTAASARAVIICSECGKRRVVYSKKRLAREELRALDVIQEQLVYTCGSQLFPGQYAETIVVKEGQNCQSPIETTYYSSVTVQFEEICFFCGDTDIYTVQDIQDLKAQYSIVRPICSGCKTATTSTYMGLCHLCCSMLKFPRILKTASIMEKFMLQSKIRCFNPPRH</sequence>
<evidence type="ECO:0000313" key="1">
    <source>
        <dbReference type="EMBL" id="KAK3107176.1"/>
    </source>
</evidence>
<reference evidence="1" key="1">
    <citation type="submission" date="2019-08" db="EMBL/GenBank/DDBJ databases">
        <title>The improved chromosome-level genome for the pearl oyster Pinctada fucata martensii using PacBio sequencing and Hi-C.</title>
        <authorList>
            <person name="Zheng Z."/>
        </authorList>
    </citation>
    <scope>NUCLEOTIDE SEQUENCE</scope>
    <source>
        <strain evidence="1">ZZ-2019</strain>
        <tissue evidence="1">Adductor muscle</tissue>
    </source>
</reference>
<dbReference type="EMBL" id="VSWD01000002">
    <property type="protein sequence ID" value="KAK3107176.1"/>
    <property type="molecule type" value="Genomic_DNA"/>
</dbReference>